<evidence type="ECO:0000256" key="1">
    <source>
        <dbReference type="SAM" id="MobiDB-lite"/>
    </source>
</evidence>
<feature type="region of interest" description="Disordered" evidence="1">
    <location>
        <begin position="61"/>
        <end position="82"/>
    </location>
</feature>
<feature type="compositionally biased region" description="Polar residues" evidence="1">
    <location>
        <begin position="9"/>
        <end position="26"/>
    </location>
</feature>
<gene>
    <name evidence="2" type="ORF">RJT34_13227</name>
</gene>
<dbReference type="PROSITE" id="PS51257">
    <property type="entry name" value="PROKAR_LIPOPROTEIN"/>
    <property type="match status" value="1"/>
</dbReference>
<comment type="caution">
    <text evidence="2">The sequence shown here is derived from an EMBL/GenBank/DDBJ whole genome shotgun (WGS) entry which is preliminary data.</text>
</comment>
<dbReference type="Proteomes" id="UP001359559">
    <property type="component" value="Unassembled WGS sequence"/>
</dbReference>
<feature type="compositionally biased region" description="Acidic residues" evidence="1">
    <location>
        <begin position="71"/>
        <end position="82"/>
    </location>
</feature>
<evidence type="ECO:0000313" key="3">
    <source>
        <dbReference type="Proteomes" id="UP001359559"/>
    </source>
</evidence>
<reference evidence="2 3" key="1">
    <citation type="submission" date="2024-01" db="EMBL/GenBank/DDBJ databases">
        <title>The genomes of 5 underutilized Papilionoideae crops provide insights into root nodulation and disease resistance.</title>
        <authorList>
            <person name="Yuan L."/>
        </authorList>
    </citation>
    <scope>NUCLEOTIDE SEQUENCE [LARGE SCALE GENOMIC DNA]</scope>
    <source>
        <strain evidence="2">LY-2023</strain>
        <tissue evidence="2">Leaf</tissue>
    </source>
</reference>
<proteinExistence type="predicted"/>
<protein>
    <recommendedName>
        <fullName evidence="4">CCHC-type domain-containing protein</fullName>
    </recommendedName>
</protein>
<evidence type="ECO:0000313" key="2">
    <source>
        <dbReference type="EMBL" id="KAK7302340.1"/>
    </source>
</evidence>
<feature type="region of interest" description="Disordered" evidence="1">
    <location>
        <begin position="1"/>
        <end position="26"/>
    </location>
</feature>
<dbReference type="EMBL" id="JAYKXN010000003">
    <property type="protein sequence ID" value="KAK7302340.1"/>
    <property type="molecule type" value="Genomic_DNA"/>
</dbReference>
<dbReference type="AlphaFoldDB" id="A0AAN9JN58"/>
<evidence type="ECO:0008006" key="4">
    <source>
        <dbReference type="Google" id="ProtNLM"/>
    </source>
</evidence>
<accession>A0AAN9JN58</accession>
<organism evidence="2 3">
    <name type="scientific">Clitoria ternatea</name>
    <name type="common">Butterfly pea</name>
    <dbReference type="NCBI Taxonomy" id="43366"/>
    <lineage>
        <taxon>Eukaryota</taxon>
        <taxon>Viridiplantae</taxon>
        <taxon>Streptophyta</taxon>
        <taxon>Embryophyta</taxon>
        <taxon>Tracheophyta</taxon>
        <taxon>Spermatophyta</taxon>
        <taxon>Magnoliopsida</taxon>
        <taxon>eudicotyledons</taxon>
        <taxon>Gunneridae</taxon>
        <taxon>Pentapetalae</taxon>
        <taxon>rosids</taxon>
        <taxon>fabids</taxon>
        <taxon>Fabales</taxon>
        <taxon>Fabaceae</taxon>
        <taxon>Papilionoideae</taxon>
        <taxon>50 kb inversion clade</taxon>
        <taxon>NPAAA clade</taxon>
        <taxon>indigoferoid/millettioid clade</taxon>
        <taxon>Phaseoleae</taxon>
        <taxon>Clitoria</taxon>
    </lineage>
</organism>
<keyword evidence="3" id="KW-1185">Reference proteome</keyword>
<sequence>MDIRDESETSSPNGVVSASGSCSNVPTMQRCVSRCSCCRDFGHTRRNCPYVRQISNMRFNAGSSRVTPEDALQDVDENDSSE</sequence>
<name>A0AAN9JN58_CLITE</name>